<dbReference type="OrthoDB" id="4499323at2759"/>
<keyword evidence="5" id="KW-1185">Reference proteome</keyword>
<dbReference type="EMBL" id="JAPQKT010000001">
    <property type="protein sequence ID" value="KAJ5242420.1"/>
    <property type="molecule type" value="Genomic_DNA"/>
</dbReference>
<reference evidence="4" key="2">
    <citation type="journal article" date="2023" name="IMA Fungus">
        <title>Comparative genomic study of the Penicillium genus elucidates a diverse pangenome and 15 lateral gene transfer events.</title>
        <authorList>
            <person name="Petersen C."/>
            <person name="Sorensen T."/>
            <person name="Nielsen M.R."/>
            <person name="Sondergaard T.E."/>
            <person name="Sorensen J.L."/>
            <person name="Fitzpatrick D.A."/>
            <person name="Frisvad J.C."/>
            <person name="Nielsen K.L."/>
        </authorList>
    </citation>
    <scope>NUCLEOTIDE SEQUENCE</scope>
    <source>
        <strain evidence="4">IBT 23319</strain>
    </source>
</reference>
<keyword evidence="3" id="KW-0812">Transmembrane</keyword>
<dbReference type="Proteomes" id="UP001147733">
    <property type="component" value="Unassembled WGS sequence"/>
</dbReference>
<evidence type="ECO:0000313" key="4">
    <source>
        <dbReference type="EMBL" id="KAJ5242420.1"/>
    </source>
</evidence>
<reference evidence="4" key="1">
    <citation type="submission" date="2022-11" db="EMBL/GenBank/DDBJ databases">
        <authorList>
            <person name="Petersen C."/>
        </authorList>
    </citation>
    <scope>NUCLEOTIDE SEQUENCE</scope>
    <source>
        <strain evidence="4">IBT 23319</strain>
    </source>
</reference>
<accession>A0A9W9PD87</accession>
<feature type="transmembrane region" description="Helical" evidence="3">
    <location>
        <begin position="285"/>
        <end position="308"/>
    </location>
</feature>
<dbReference type="RefSeq" id="XP_056505424.1">
    <property type="nucleotide sequence ID" value="XM_056639667.1"/>
</dbReference>
<name>A0A9W9PD87_PENCI</name>
<proteinExistence type="predicted"/>
<keyword evidence="3" id="KW-0472">Membrane</keyword>
<feature type="compositionally biased region" description="Basic and acidic residues" evidence="2">
    <location>
        <begin position="180"/>
        <end position="205"/>
    </location>
</feature>
<organism evidence="4 5">
    <name type="scientific">Penicillium citrinum</name>
    <dbReference type="NCBI Taxonomy" id="5077"/>
    <lineage>
        <taxon>Eukaryota</taxon>
        <taxon>Fungi</taxon>
        <taxon>Dikarya</taxon>
        <taxon>Ascomycota</taxon>
        <taxon>Pezizomycotina</taxon>
        <taxon>Eurotiomycetes</taxon>
        <taxon>Eurotiomycetidae</taxon>
        <taxon>Eurotiales</taxon>
        <taxon>Aspergillaceae</taxon>
        <taxon>Penicillium</taxon>
    </lineage>
</organism>
<dbReference type="AlphaFoldDB" id="A0A9W9PD87"/>
<sequence length="313" mass="36759">MSVQAEAYFETQTRLTAWTDELEFLGYILCELIDADGLSTRGYRCHQAADLPAIVDIVRLQLKEPNGSLAKVMKEDELKTLRQLLTKAKQIRNNMAHHTTQNENRLEVLENTKRNLCDLLEYAIKMTAMEHGISQISWSPCHHVCKAYTERNELSIVMVPLNGESLLSLRQRVLRDHDITQSKPIDRRPKSIATEESRQRQKDDYEAAVTRRRQKQERHMAVQSNHLTEKLQKLEQRFNKSRELRFTQINVVKEQMRTEKEIFRRQRTEILQKRVLQPVSGEETLSITVFLAISSPLWIPGMVIYYLYKKYYV</sequence>
<dbReference type="GeneID" id="81378834"/>
<protein>
    <submittedName>
        <fullName evidence="4">Uncharacterized protein</fullName>
    </submittedName>
</protein>
<comment type="caution">
    <text evidence="4">The sequence shown here is derived from an EMBL/GenBank/DDBJ whole genome shotgun (WGS) entry which is preliminary data.</text>
</comment>
<evidence type="ECO:0000256" key="2">
    <source>
        <dbReference type="SAM" id="MobiDB-lite"/>
    </source>
</evidence>
<keyword evidence="1" id="KW-0175">Coiled coil</keyword>
<evidence type="ECO:0000256" key="3">
    <source>
        <dbReference type="SAM" id="Phobius"/>
    </source>
</evidence>
<gene>
    <name evidence="4" type="ORF">N7469_000747</name>
</gene>
<evidence type="ECO:0000313" key="5">
    <source>
        <dbReference type="Proteomes" id="UP001147733"/>
    </source>
</evidence>
<feature type="region of interest" description="Disordered" evidence="2">
    <location>
        <begin position="180"/>
        <end position="206"/>
    </location>
</feature>
<keyword evidence="3" id="KW-1133">Transmembrane helix</keyword>
<feature type="coiled-coil region" evidence="1">
    <location>
        <begin position="74"/>
        <end position="101"/>
    </location>
</feature>
<evidence type="ECO:0000256" key="1">
    <source>
        <dbReference type="SAM" id="Coils"/>
    </source>
</evidence>